<sequence>MLSDEEDYSEKGMPHLSSEVENDEDGSEPPNKKQKMILEQERFLPIGNVDFHTTADPMTVANISRIMKRNLPSNGKLSKEAKECIQESVSEFISFLASEASDNCAEEKRKTITAEDLLNALRNLGFDNYYEPLKEYLRKYREANKLDKGTPNGACTSTVPTEGSTLRHIEPAVLQTSPTSTAPVVAHSQSCHSKSESSESTSTQAQGTYVTAQGGSDGSLRIAQKPTGVISEQPGTSTSSAPEARNPPGFQSLPIIVDQNTGQQYITVQHYIYAPRLSLSCFCRTISTSQTLDLMVTLRAS</sequence>
<dbReference type="AlphaFoldDB" id="A0A1I7Z7A8"/>
<dbReference type="PRINTS" id="PR00615">
    <property type="entry name" value="CCAATSUBUNTA"/>
</dbReference>
<proteinExistence type="inferred from homology"/>
<keyword evidence="4" id="KW-0804">Transcription</keyword>
<dbReference type="CDD" id="cd22907">
    <property type="entry name" value="HFD_NFYB"/>
    <property type="match status" value="1"/>
</dbReference>
<feature type="region of interest" description="Disordered" evidence="5">
    <location>
        <begin position="1"/>
        <end position="34"/>
    </location>
</feature>
<keyword evidence="3" id="KW-0238">DNA-binding</keyword>
<dbReference type="GO" id="GO:0000978">
    <property type="term" value="F:RNA polymerase II cis-regulatory region sequence-specific DNA binding"/>
    <property type="evidence" value="ECO:0007669"/>
    <property type="project" value="TreeGrafter"/>
</dbReference>
<reference evidence="8" key="1">
    <citation type="submission" date="2016-11" db="UniProtKB">
        <authorList>
            <consortium name="WormBaseParasite"/>
        </authorList>
    </citation>
    <scope>IDENTIFICATION</scope>
</reference>
<evidence type="ECO:0000313" key="7">
    <source>
        <dbReference type="Proteomes" id="UP000095287"/>
    </source>
</evidence>
<keyword evidence="2" id="KW-0805">Transcription regulation</keyword>
<dbReference type="InterPro" id="IPR009072">
    <property type="entry name" value="Histone-fold"/>
</dbReference>
<name>A0A1I7Z7A8_9BILA</name>
<feature type="compositionally biased region" description="Low complexity" evidence="5">
    <location>
        <begin position="187"/>
        <end position="204"/>
    </location>
</feature>
<dbReference type="InterPro" id="IPR027113">
    <property type="entry name" value="Transc_fact_NFYB/HAP3"/>
</dbReference>
<evidence type="ECO:0000259" key="6">
    <source>
        <dbReference type="Pfam" id="PF00808"/>
    </source>
</evidence>
<dbReference type="Pfam" id="PF00808">
    <property type="entry name" value="CBFD_NFYB_HMF"/>
    <property type="match status" value="1"/>
</dbReference>
<dbReference type="Gene3D" id="1.10.20.10">
    <property type="entry name" value="Histone, subunit A"/>
    <property type="match status" value="1"/>
</dbReference>
<dbReference type="PANTHER" id="PTHR11064:SF9">
    <property type="entry name" value="NUCLEAR TRANSCRIPTION FACTOR Y SUBUNIT BETA"/>
    <property type="match status" value="1"/>
</dbReference>
<protein>
    <submittedName>
        <fullName evidence="8">CBFD_NFYB_HMF domain-containing protein</fullName>
    </submittedName>
</protein>
<dbReference type="GO" id="GO:0001228">
    <property type="term" value="F:DNA-binding transcription activator activity, RNA polymerase II-specific"/>
    <property type="evidence" value="ECO:0007669"/>
    <property type="project" value="InterPro"/>
</dbReference>
<dbReference type="Proteomes" id="UP000095287">
    <property type="component" value="Unplaced"/>
</dbReference>
<comment type="similarity">
    <text evidence="1">Belongs to the NFYB/HAP3 subunit family.</text>
</comment>
<keyword evidence="7" id="KW-1185">Reference proteome</keyword>
<evidence type="ECO:0000256" key="3">
    <source>
        <dbReference type="ARBA" id="ARBA00023125"/>
    </source>
</evidence>
<dbReference type="SUPFAM" id="SSF47113">
    <property type="entry name" value="Histone-fold"/>
    <property type="match status" value="1"/>
</dbReference>
<dbReference type="GO" id="GO:0046982">
    <property type="term" value="F:protein heterodimerization activity"/>
    <property type="evidence" value="ECO:0007669"/>
    <property type="project" value="InterPro"/>
</dbReference>
<evidence type="ECO:0000256" key="2">
    <source>
        <dbReference type="ARBA" id="ARBA00023015"/>
    </source>
</evidence>
<evidence type="ECO:0000256" key="5">
    <source>
        <dbReference type="SAM" id="MobiDB-lite"/>
    </source>
</evidence>
<evidence type="ECO:0000256" key="1">
    <source>
        <dbReference type="ARBA" id="ARBA00009053"/>
    </source>
</evidence>
<dbReference type="PANTHER" id="PTHR11064">
    <property type="entry name" value="CCAAT-BINDING TRANSCRIPTION FACTOR-RELATED"/>
    <property type="match status" value="1"/>
</dbReference>
<feature type="region of interest" description="Disordered" evidence="5">
    <location>
        <begin position="176"/>
        <end position="249"/>
    </location>
</feature>
<dbReference type="WBParaSite" id="L893_g23309.t1">
    <property type="protein sequence ID" value="L893_g23309.t1"/>
    <property type="gene ID" value="L893_g23309"/>
</dbReference>
<accession>A0A1I7Z7A8</accession>
<dbReference type="GO" id="GO:0016602">
    <property type="term" value="C:CCAAT-binding factor complex"/>
    <property type="evidence" value="ECO:0007669"/>
    <property type="project" value="InterPro"/>
</dbReference>
<organism evidence="7 8">
    <name type="scientific">Steinernema glaseri</name>
    <dbReference type="NCBI Taxonomy" id="37863"/>
    <lineage>
        <taxon>Eukaryota</taxon>
        <taxon>Metazoa</taxon>
        <taxon>Ecdysozoa</taxon>
        <taxon>Nematoda</taxon>
        <taxon>Chromadorea</taxon>
        <taxon>Rhabditida</taxon>
        <taxon>Tylenchina</taxon>
        <taxon>Panagrolaimomorpha</taxon>
        <taxon>Strongyloidoidea</taxon>
        <taxon>Steinernematidae</taxon>
        <taxon>Steinernema</taxon>
    </lineage>
</organism>
<feature type="domain" description="Transcription factor CBF/NF-Y/archaeal histone" evidence="6">
    <location>
        <begin position="60"/>
        <end position="121"/>
    </location>
</feature>
<evidence type="ECO:0000256" key="4">
    <source>
        <dbReference type="ARBA" id="ARBA00023163"/>
    </source>
</evidence>
<dbReference type="InterPro" id="IPR003958">
    <property type="entry name" value="CBFA_NFYB_domain"/>
</dbReference>
<evidence type="ECO:0000313" key="8">
    <source>
        <dbReference type="WBParaSite" id="L893_g23309.t1"/>
    </source>
</evidence>
<feature type="compositionally biased region" description="Polar residues" evidence="5">
    <location>
        <begin position="205"/>
        <end position="214"/>
    </location>
</feature>